<gene>
    <name evidence="1" type="ORF">D9619_002440</name>
</gene>
<dbReference type="OrthoDB" id="2750929at2759"/>
<protein>
    <submittedName>
        <fullName evidence="1">Uncharacterized protein</fullName>
    </submittedName>
</protein>
<comment type="caution">
    <text evidence="1">The sequence shown here is derived from an EMBL/GenBank/DDBJ whole genome shotgun (WGS) entry which is preliminary data.</text>
</comment>
<organism evidence="1 2">
    <name type="scientific">Psilocybe cf. subviscida</name>
    <dbReference type="NCBI Taxonomy" id="2480587"/>
    <lineage>
        <taxon>Eukaryota</taxon>
        <taxon>Fungi</taxon>
        <taxon>Dikarya</taxon>
        <taxon>Basidiomycota</taxon>
        <taxon>Agaricomycotina</taxon>
        <taxon>Agaricomycetes</taxon>
        <taxon>Agaricomycetidae</taxon>
        <taxon>Agaricales</taxon>
        <taxon>Agaricineae</taxon>
        <taxon>Strophariaceae</taxon>
        <taxon>Psilocybe</taxon>
    </lineage>
</organism>
<proteinExistence type="predicted"/>
<sequence length="308" mass="34751">MPYIVAPTFMSQIVEAAYPERIQFRPPIQVRMLRSIYLSSHQQRLLLLAPRVYNHASVGLGLRYASRNVREVLQLRRDQSRSVRQVLTFRPDKFTSVGQTVMDISSKWSFTVRVKQPSGLPGYALSASLHYKTKGKNIIPFPPQTRGVLYFHQLSVADFQRGTDLLLPDGSPWCIPFNRMQKLSSSHASFLSLLEDEYSMTVDPDLATDRIVSTLNPLNLLTHNQRVFDISGLSAAWVLIGDQPTGTPLYYRRGTHRKFPAHTKGVFYYKQSVTAPGKSENSVSAFVPTRSHLMRGGTCVSSPEKYGT</sequence>
<keyword evidence="2" id="KW-1185">Reference proteome</keyword>
<evidence type="ECO:0000313" key="1">
    <source>
        <dbReference type="EMBL" id="KAF5312161.1"/>
    </source>
</evidence>
<evidence type="ECO:0000313" key="2">
    <source>
        <dbReference type="Proteomes" id="UP000567179"/>
    </source>
</evidence>
<reference evidence="1 2" key="1">
    <citation type="journal article" date="2020" name="ISME J.">
        <title>Uncovering the hidden diversity of litter-decomposition mechanisms in mushroom-forming fungi.</title>
        <authorList>
            <person name="Floudas D."/>
            <person name="Bentzer J."/>
            <person name="Ahren D."/>
            <person name="Johansson T."/>
            <person name="Persson P."/>
            <person name="Tunlid A."/>
        </authorList>
    </citation>
    <scope>NUCLEOTIDE SEQUENCE [LARGE SCALE GENOMIC DNA]</scope>
    <source>
        <strain evidence="1 2">CBS 101986</strain>
    </source>
</reference>
<accession>A0A8H5ETT5</accession>
<dbReference type="Proteomes" id="UP000567179">
    <property type="component" value="Unassembled WGS sequence"/>
</dbReference>
<dbReference type="EMBL" id="JAACJJ010000056">
    <property type="protein sequence ID" value="KAF5312161.1"/>
    <property type="molecule type" value="Genomic_DNA"/>
</dbReference>
<dbReference type="AlphaFoldDB" id="A0A8H5ETT5"/>
<name>A0A8H5ETT5_9AGAR</name>